<name>A0A4T2BC38_9MICO</name>
<keyword evidence="3" id="KW-1185">Reference proteome</keyword>
<organism evidence="2 3">
    <name type="scientific">Subtercola vilae</name>
    <dbReference type="NCBI Taxonomy" id="2056433"/>
    <lineage>
        <taxon>Bacteria</taxon>
        <taxon>Bacillati</taxon>
        <taxon>Actinomycetota</taxon>
        <taxon>Actinomycetes</taxon>
        <taxon>Micrococcales</taxon>
        <taxon>Microbacteriaceae</taxon>
        <taxon>Subtercola</taxon>
    </lineage>
</organism>
<protein>
    <submittedName>
        <fullName evidence="2">Uncharacterized protein</fullName>
    </submittedName>
</protein>
<evidence type="ECO:0000256" key="1">
    <source>
        <dbReference type="SAM" id="MobiDB-lite"/>
    </source>
</evidence>
<evidence type="ECO:0000313" key="2">
    <source>
        <dbReference type="EMBL" id="TIH27051.1"/>
    </source>
</evidence>
<evidence type="ECO:0000313" key="3">
    <source>
        <dbReference type="Proteomes" id="UP000306192"/>
    </source>
</evidence>
<comment type="caution">
    <text evidence="2">The sequence shown here is derived from an EMBL/GenBank/DDBJ whole genome shotgun (WGS) entry which is preliminary data.</text>
</comment>
<feature type="region of interest" description="Disordered" evidence="1">
    <location>
        <begin position="61"/>
        <end position="91"/>
    </location>
</feature>
<gene>
    <name evidence="2" type="ORF">D4765_18775</name>
</gene>
<dbReference type="Proteomes" id="UP000306192">
    <property type="component" value="Unassembled WGS sequence"/>
</dbReference>
<accession>A0A4T2BC38</accession>
<dbReference type="AlphaFoldDB" id="A0A4T2BC38"/>
<dbReference type="EMBL" id="QYRT01000081">
    <property type="protein sequence ID" value="TIH27051.1"/>
    <property type="molecule type" value="Genomic_DNA"/>
</dbReference>
<reference evidence="2 3" key="1">
    <citation type="journal article" date="2019" name="Microorganisms">
        <title>Systematic Affiliation and Genome Analysis of Subtercola vilae DB165(T) with Particular Emphasis on Cold Adaptation of an Isolate from a High-Altitude Cold Volcano Lake.</title>
        <authorList>
            <person name="Villalobos A.S."/>
            <person name="Wiese J."/>
            <person name="Imhoff J.F."/>
            <person name="Dorador C."/>
            <person name="Keller A."/>
            <person name="Hentschel U."/>
        </authorList>
    </citation>
    <scope>NUCLEOTIDE SEQUENCE [LARGE SCALE GENOMIC DNA]</scope>
    <source>
        <strain evidence="2 3">DB165</strain>
    </source>
</reference>
<sequence length="91" mass="9791">MSTVDENTPDALSVPAVTPFQAFRAREVKRGKKTAQSGDSGSAETCTCTYTDPKYWTTYGSATEPGSMMEPEPDCPVHFPPTPVTTNTKEG</sequence>
<proteinExistence type="predicted"/>